<evidence type="ECO:0000313" key="2">
    <source>
        <dbReference type="EMBL" id="EAR82078.2"/>
    </source>
</evidence>
<reference evidence="3" key="1">
    <citation type="journal article" date="2006" name="PLoS Biol.">
        <title>Macronuclear genome sequence of the ciliate Tetrahymena thermophila, a model eukaryote.</title>
        <authorList>
            <person name="Eisen J.A."/>
            <person name="Coyne R.S."/>
            <person name="Wu M."/>
            <person name="Wu D."/>
            <person name="Thiagarajan M."/>
            <person name="Wortman J.R."/>
            <person name="Badger J.H."/>
            <person name="Ren Q."/>
            <person name="Amedeo P."/>
            <person name="Jones K.M."/>
            <person name="Tallon L.J."/>
            <person name="Delcher A.L."/>
            <person name="Salzberg S.L."/>
            <person name="Silva J.C."/>
            <person name="Haas B.J."/>
            <person name="Majoros W.H."/>
            <person name="Farzad M."/>
            <person name="Carlton J.M."/>
            <person name="Smith R.K. Jr."/>
            <person name="Garg J."/>
            <person name="Pearlman R.E."/>
            <person name="Karrer K.M."/>
            <person name="Sun L."/>
            <person name="Manning G."/>
            <person name="Elde N.C."/>
            <person name="Turkewitz A.P."/>
            <person name="Asai D.J."/>
            <person name="Wilkes D.E."/>
            <person name="Wang Y."/>
            <person name="Cai H."/>
            <person name="Collins K."/>
            <person name="Stewart B.A."/>
            <person name="Lee S.R."/>
            <person name="Wilamowska K."/>
            <person name="Weinberg Z."/>
            <person name="Ruzzo W.L."/>
            <person name="Wloga D."/>
            <person name="Gaertig J."/>
            <person name="Frankel J."/>
            <person name="Tsao C.-C."/>
            <person name="Gorovsky M.A."/>
            <person name="Keeling P.J."/>
            <person name="Waller R.F."/>
            <person name="Patron N.J."/>
            <person name="Cherry J.M."/>
            <person name="Stover N.A."/>
            <person name="Krieger C.J."/>
            <person name="del Toro C."/>
            <person name="Ryder H.F."/>
            <person name="Williamson S.C."/>
            <person name="Barbeau R.A."/>
            <person name="Hamilton E.P."/>
            <person name="Orias E."/>
        </authorList>
    </citation>
    <scope>NUCLEOTIDE SEQUENCE [LARGE SCALE GENOMIC DNA]</scope>
    <source>
        <strain evidence="3">SB210</strain>
    </source>
</reference>
<evidence type="ECO:0000256" key="1">
    <source>
        <dbReference type="SAM" id="MobiDB-lite"/>
    </source>
</evidence>
<protein>
    <submittedName>
        <fullName evidence="2">AMP-binding enzyme family protein</fullName>
    </submittedName>
</protein>
<dbReference type="eggNOG" id="ENOG502T0U3">
    <property type="taxonomic scope" value="Eukaryota"/>
</dbReference>
<dbReference type="InParanoid" id="Q229W0"/>
<name>Q229W0_TETTS</name>
<dbReference type="RefSeq" id="XP_001029741.2">
    <property type="nucleotide sequence ID" value="XM_001029741.2"/>
</dbReference>
<dbReference type="EMBL" id="GG662737">
    <property type="protein sequence ID" value="EAR82078.2"/>
    <property type="molecule type" value="Genomic_DNA"/>
</dbReference>
<keyword evidence="3" id="KW-1185">Reference proteome</keyword>
<feature type="region of interest" description="Disordered" evidence="1">
    <location>
        <begin position="386"/>
        <end position="409"/>
    </location>
</feature>
<proteinExistence type="predicted"/>
<feature type="compositionally biased region" description="Basic and acidic residues" evidence="1">
    <location>
        <begin position="387"/>
        <end position="409"/>
    </location>
</feature>
<sequence>MQLNNDFVGFRFEYDSNLGIDTLQNQNNKTYIVYIAQLYQSDQNNQVSFLLDIIDCTSPRLKGFKCLDFSKVQNYTFSLNTQDSLQTQINIFTYGCLDLDNFKTSVPDNCANQTEIDNLVNGINAVLRLKLLTTQFNTTSKEIQVNYRNAYVYTVANQSILSRVKTKKQISQVKTGLILQSEMSFTSPIEYDQSDQSLDRTYSAESIGLSCYSHVMIYPDEIVQQIQIQFPTLPQVFAQVNSIFTLLMLLGIIGRAVSSHSIRKDFIMLFLKNLYQSNYLQMLHLQKTSQQDERKKQNDPPQQHIQQQLLQQSLQVNQQQQKLIELSQAQDVINEEEATIIKDSDELNQSKQIPLFNFRPIFQSQKQQLQQNDSSNNMFQKQNSIIQEKKTSRKQDKKNQKQKSFIREDSSKIFNSQKDQFIQKQSIDDKQTLIVSDSAFSLKHQYTQQKSLFRDSIFNQSINYNLKDIDFVKNLSESQYKQHLEDLSLNFDQNQIQCLKKLKAIQDKDTSKKIQKLMFKFRLCKKRKKPEEADVLNQKQQQKIENQISQNLDILNFFDDMIFLKKAIMILLRKDQLAALKLVGFSPNILELDLKSIDANSQKKQNQLGYYEMQQAILQSEKLQQYQMEKFLKRCQNNHKLTQIDCRILQSLKANQIL</sequence>
<evidence type="ECO:0000313" key="3">
    <source>
        <dbReference type="Proteomes" id="UP000009168"/>
    </source>
</evidence>
<gene>
    <name evidence="2" type="ORF">TTHERM_01330030</name>
</gene>
<dbReference type="KEGG" id="tet:TTHERM_01330030"/>
<dbReference type="HOGENOM" id="CLU_013044_1_0_1"/>
<dbReference type="AlphaFoldDB" id="Q229W0"/>
<accession>Q229W0</accession>
<dbReference type="GeneID" id="7824525"/>
<dbReference type="Proteomes" id="UP000009168">
    <property type="component" value="Unassembled WGS sequence"/>
</dbReference>
<organism evidence="2 3">
    <name type="scientific">Tetrahymena thermophila (strain SB210)</name>
    <dbReference type="NCBI Taxonomy" id="312017"/>
    <lineage>
        <taxon>Eukaryota</taxon>
        <taxon>Sar</taxon>
        <taxon>Alveolata</taxon>
        <taxon>Ciliophora</taxon>
        <taxon>Intramacronucleata</taxon>
        <taxon>Oligohymenophorea</taxon>
        <taxon>Hymenostomatida</taxon>
        <taxon>Tetrahymenina</taxon>
        <taxon>Tetrahymenidae</taxon>
        <taxon>Tetrahymena</taxon>
    </lineage>
</organism>